<accession>A0A0B7MGZ8</accession>
<keyword evidence="1" id="KW-1133">Transmembrane helix</keyword>
<organism evidence="2 3">
    <name type="scientific">Syntrophaceticus schinkii</name>
    <dbReference type="NCBI Taxonomy" id="499207"/>
    <lineage>
        <taxon>Bacteria</taxon>
        <taxon>Bacillati</taxon>
        <taxon>Bacillota</taxon>
        <taxon>Clostridia</taxon>
        <taxon>Thermoanaerobacterales</taxon>
        <taxon>Thermoanaerobacterales Family III. Incertae Sedis</taxon>
        <taxon>Syntrophaceticus</taxon>
    </lineage>
</organism>
<gene>
    <name evidence="2" type="ORF">SSCH_640002</name>
</gene>
<feature type="transmembrane region" description="Helical" evidence="1">
    <location>
        <begin position="30"/>
        <end position="48"/>
    </location>
</feature>
<evidence type="ECO:0000313" key="2">
    <source>
        <dbReference type="EMBL" id="CEO89904.1"/>
    </source>
</evidence>
<feature type="transmembrane region" description="Helical" evidence="1">
    <location>
        <begin position="68"/>
        <end position="89"/>
    </location>
</feature>
<name>A0A0B7MGZ8_9FIRM</name>
<dbReference type="Proteomes" id="UP000046155">
    <property type="component" value="Unassembled WGS sequence"/>
</dbReference>
<feature type="transmembrane region" description="Helical" evidence="1">
    <location>
        <begin position="6"/>
        <end position="25"/>
    </location>
</feature>
<sequence>MNSFGSALFLVLIISSVILLMISYVYPKRYFGELTIVLIAFTLLLFTIKDFAGSAANFFSAPTFSVDLLSVIVLGLIGLAFVISLIRLFKKIMKKKE</sequence>
<protein>
    <submittedName>
        <fullName evidence="2">Uncharacterized protein</fullName>
    </submittedName>
</protein>
<evidence type="ECO:0000256" key="1">
    <source>
        <dbReference type="SAM" id="Phobius"/>
    </source>
</evidence>
<keyword evidence="1" id="KW-0812">Transmembrane</keyword>
<reference evidence="3" key="1">
    <citation type="submission" date="2015-01" db="EMBL/GenBank/DDBJ databases">
        <authorList>
            <person name="Manzoor Shahid"/>
            <person name="Zubair Saima"/>
        </authorList>
    </citation>
    <scope>NUCLEOTIDE SEQUENCE [LARGE SCALE GENOMIC DNA]</scope>
    <source>
        <strain evidence="3">Sp3</strain>
    </source>
</reference>
<dbReference type="EMBL" id="CDRZ01000263">
    <property type="protein sequence ID" value="CEO89904.1"/>
    <property type="molecule type" value="Genomic_DNA"/>
</dbReference>
<evidence type="ECO:0000313" key="3">
    <source>
        <dbReference type="Proteomes" id="UP000046155"/>
    </source>
</evidence>
<dbReference type="AlphaFoldDB" id="A0A0B7MGZ8"/>
<keyword evidence="1" id="KW-0472">Membrane</keyword>
<keyword evidence="3" id="KW-1185">Reference proteome</keyword>
<proteinExistence type="predicted"/>